<dbReference type="EMBL" id="CP006867">
    <property type="protein sequence ID" value="ALU12477.1"/>
    <property type="molecule type" value="Genomic_DNA"/>
</dbReference>
<keyword evidence="1" id="KW-0472">Membrane</keyword>
<evidence type="ECO:0000313" key="3">
    <source>
        <dbReference type="Proteomes" id="UP000060778"/>
    </source>
</evidence>
<dbReference type="RefSeq" id="WP_075049797.1">
    <property type="nucleotide sequence ID" value="NZ_CP006867.1"/>
</dbReference>
<accession>A0A0U2MAZ7</accession>
<sequence>MRVTIALLMVLIVVNSMQINLTIDYSNPSALTYLKPSYMHVSIDGNLSIRDLKFNNLKVSVETVSKSLQEKVEEAIERNLTRCLIEQTPLISIARCVTKSIFPFIGVSRIISKNVTFNEPVLLPNGHVLYSIKYSMTMTSESTFFNGYSVYQVEGGSENFNERLHIILLSSGENAYFKLSAKSSSELGDLAEYYLANCNKAKLILTSVNPSSPPQILNIGGITKIVFTFPTIRYVISVFNDFQFLPVTSWQYYESLAKDVIVPLSCNTVKKLSSLGTSEYSLECESEIVVASNQSNSILIESLKGLKIRSTAPPYVSLRLAIPCSGDAILRVNNSTLITSFDLLSNSKIIVIPNAPVLRLVKVESDEKFALIIDSNLVECPKECYLAIPPTTQVISIASLNGSRISKSLVISPTTTSVYVKVPKPVSYTACGAFLVSPEPISVDLYFNSTLMRLKVGPYPQYVLLPCKVDINAKVNNSYYTTFRVNDGDWVAFCPGNGVKSGHTIEVYSELPSPLSVSCNSGHSWVVVKKDRFKLIVPDYPVLPLRVIGSDDSESSLLVPLGINEIRLPILYKKQRNETIIPPQPLTEMIKLNLHGAENGILKLRKDIYTLSYVISNETIIALPKDWVSSTLSATLIVNENNTLRMLNFTLPVLKVGNSLSDINIFVNTTYAFYNYYTVRIVVEDQGGNVTKGIVILDNKYRLPVNGATVIVYPKKLLKITFNGKEYNIALNGQTVYLKVPSEEHLSNLDAYMVIHMLRPVSAIISISDGEEYLKYFVNSSSTYIAIPSDWLSKYLLLNIIVNQNVHKTQIPPLLTNFNGTAIQSPLYILIKETPSYNYYSSKIIAVYDEVNKPANVDVILDDKYNLQINGSIVLVYPKKEVTLTVLNKKLKFNLGGNEIIIKIPYKRELPRSPPPYPLDTPINVYLYGLNGTNLVLTDGMYSLNYVLSQNKTSVLIPQQWLETPLTILIDNNTIRGVKLSYNKVPASISIICKGYQTNPNYRYATVVTQYKGTPIPSIIKINGIPVRLDNGVGIIIVPSDSAVLQVSDKIYNVKLDGTTIVIDVPTPQKVAPVNATVTFTVLKYGKPYDVKLKLYSNDTYLEYSVNGTTTVMVPYEWLSGNIDLEVIEKNGIVHKATLPPLLISKGFKKLVAPVVIYLDDPLKYDYHSTIIEIIESRSLFKDLSKAKIKIDDKYELEVNGAVALVYPKESIKVTIGSKELMVPLGNSIIQLEVEENRKPIESEKVQPIEEVLPKLMRSGTIQPWNPWRKLPLVILLSSAMLLSIGIVSSTQTPGNVLQAMSFAISSITIVLTLIALSIWFANLIGTPS</sequence>
<protein>
    <submittedName>
        <fullName evidence="2">Uncharacterized protein</fullName>
    </submittedName>
</protein>
<keyword evidence="3" id="KW-1185">Reference proteome</keyword>
<feature type="transmembrane region" description="Helical" evidence="1">
    <location>
        <begin position="1300"/>
        <end position="1322"/>
    </location>
</feature>
<dbReference type="GeneID" id="30680237"/>
<name>A0A0U2MAZ7_9CREN</name>
<keyword evidence="1" id="KW-0812">Transmembrane</keyword>
<evidence type="ECO:0000313" key="2">
    <source>
        <dbReference type="EMBL" id="ALU12477.1"/>
    </source>
</evidence>
<organism evidence="2 3">
    <name type="scientific">Ignicoccus islandicus DSM 13165</name>
    <dbReference type="NCBI Taxonomy" id="940295"/>
    <lineage>
        <taxon>Archaea</taxon>
        <taxon>Thermoproteota</taxon>
        <taxon>Thermoprotei</taxon>
        <taxon>Desulfurococcales</taxon>
        <taxon>Desulfurococcaceae</taxon>
        <taxon>Ignicoccus</taxon>
    </lineage>
</organism>
<dbReference type="Proteomes" id="UP000060778">
    <property type="component" value="Chromosome"/>
</dbReference>
<gene>
    <name evidence="2" type="ORF">EYM_04220</name>
</gene>
<dbReference type="KEGG" id="iis:EYM_04220"/>
<evidence type="ECO:0000256" key="1">
    <source>
        <dbReference type="SAM" id="Phobius"/>
    </source>
</evidence>
<feature type="transmembrane region" description="Helical" evidence="1">
    <location>
        <begin position="1271"/>
        <end position="1288"/>
    </location>
</feature>
<proteinExistence type="predicted"/>
<keyword evidence="1" id="KW-1133">Transmembrane helix</keyword>
<reference evidence="2 3" key="1">
    <citation type="submission" date="2013-11" db="EMBL/GenBank/DDBJ databases">
        <title>Comparative genomics of Ignicoccus.</title>
        <authorList>
            <person name="Podar M."/>
        </authorList>
    </citation>
    <scope>NUCLEOTIDE SEQUENCE [LARGE SCALE GENOMIC DNA]</scope>
    <source>
        <strain evidence="2 3">DSM 13165</strain>
    </source>
</reference>